<evidence type="ECO:0000313" key="2">
    <source>
        <dbReference type="Proteomes" id="UP000238261"/>
    </source>
</evidence>
<name>A0A2S7EPF9_9XANT</name>
<proteinExistence type="predicted"/>
<protein>
    <submittedName>
        <fullName evidence="1">Uncharacterized protein</fullName>
    </submittedName>
</protein>
<accession>A0A2S7EPF9</accession>
<sequence length="97" mass="10547">MFAVMACMRMIEVFAEALRQDGFSVALAHMVHALVLAPVPASAATRTCRLASFHTVLLQSSFQGRREVLKSGQLGLHLCSCPLQSGLLESLQSFLSR</sequence>
<organism evidence="1 2">
    <name type="scientific">Xanthomonas hyacinthi</name>
    <dbReference type="NCBI Taxonomy" id="56455"/>
    <lineage>
        <taxon>Bacteria</taxon>
        <taxon>Pseudomonadati</taxon>
        <taxon>Pseudomonadota</taxon>
        <taxon>Gammaproteobacteria</taxon>
        <taxon>Lysobacterales</taxon>
        <taxon>Lysobacteraceae</taxon>
        <taxon>Xanthomonas</taxon>
    </lineage>
</organism>
<comment type="caution">
    <text evidence="1">The sequence shown here is derived from an EMBL/GenBank/DDBJ whole genome shotgun (WGS) entry which is preliminary data.</text>
</comment>
<reference evidence="2" key="1">
    <citation type="submission" date="2016-08" db="EMBL/GenBank/DDBJ databases">
        <authorList>
            <person name="Merda D."/>
            <person name="Briand M."/>
            <person name="Taghouti G."/>
            <person name="Carrere S."/>
            <person name="Gouzy J."/>
            <person name="Portier P."/>
            <person name="Jacques M.-A."/>
            <person name="Fischer-Le Saux M."/>
        </authorList>
    </citation>
    <scope>NUCLEOTIDE SEQUENCE [LARGE SCALE GENOMIC DNA]</scope>
    <source>
        <strain evidence="2">CFBP1156</strain>
    </source>
</reference>
<dbReference type="EMBL" id="MDEG01000037">
    <property type="protein sequence ID" value="PPU94421.1"/>
    <property type="molecule type" value="Genomic_DNA"/>
</dbReference>
<gene>
    <name evidence="1" type="ORF">XhyaCFBP1156_20145</name>
</gene>
<keyword evidence="2" id="KW-1185">Reference proteome</keyword>
<dbReference type="AlphaFoldDB" id="A0A2S7EPF9"/>
<dbReference type="Proteomes" id="UP000238261">
    <property type="component" value="Unassembled WGS sequence"/>
</dbReference>
<evidence type="ECO:0000313" key="1">
    <source>
        <dbReference type="EMBL" id="PPU94421.1"/>
    </source>
</evidence>